<proteinExistence type="predicted"/>
<dbReference type="AlphaFoldDB" id="A0A0A8ZIC5"/>
<organism evidence="1">
    <name type="scientific">Arundo donax</name>
    <name type="common">Giant reed</name>
    <name type="synonym">Donax arundinaceus</name>
    <dbReference type="NCBI Taxonomy" id="35708"/>
    <lineage>
        <taxon>Eukaryota</taxon>
        <taxon>Viridiplantae</taxon>
        <taxon>Streptophyta</taxon>
        <taxon>Embryophyta</taxon>
        <taxon>Tracheophyta</taxon>
        <taxon>Spermatophyta</taxon>
        <taxon>Magnoliopsida</taxon>
        <taxon>Liliopsida</taxon>
        <taxon>Poales</taxon>
        <taxon>Poaceae</taxon>
        <taxon>PACMAD clade</taxon>
        <taxon>Arundinoideae</taxon>
        <taxon>Arundineae</taxon>
        <taxon>Arundo</taxon>
    </lineage>
</organism>
<name>A0A0A8ZIC5_ARUDO</name>
<reference evidence="1" key="1">
    <citation type="submission" date="2014-09" db="EMBL/GenBank/DDBJ databases">
        <authorList>
            <person name="Magalhaes I.L.F."/>
            <person name="Oliveira U."/>
            <person name="Santos F.R."/>
            <person name="Vidigal T.H.D.A."/>
            <person name="Brescovit A.D."/>
            <person name="Santos A.J."/>
        </authorList>
    </citation>
    <scope>NUCLEOTIDE SEQUENCE</scope>
    <source>
        <tissue evidence="1">Shoot tissue taken approximately 20 cm above the soil surface</tissue>
    </source>
</reference>
<sequence>MLNIQNKIKYFQTPKASIKLYALLNDMDHGPGLLLSSA</sequence>
<evidence type="ECO:0000313" key="1">
    <source>
        <dbReference type="EMBL" id="JAD37463.1"/>
    </source>
</evidence>
<dbReference type="EMBL" id="GBRH01260432">
    <property type="protein sequence ID" value="JAD37463.1"/>
    <property type="molecule type" value="Transcribed_RNA"/>
</dbReference>
<accession>A0A0A8ZIC5</accession>
<protein>
    <submittedName>
        <fullName evidence="1">Uncharacterized protein</fullName>
    </submittedName>
</protein>
<reference evidence="1" key="2">
    <citation type="journal article" date="2015" name="Data Brief">
        <title>Shoot transcriptome of the giant reed, Arundo donax.</title>
        <authorList>
            <person name="Barrero R.A."/>
            <person name="Guerrero F.D."/>
            <person name="Moolhuijzen P."/>
            <person name="Goolsby J.A."/>
            <person name="Tidwell J."/>
            <person name="Bellgard S.E."/>
            <person name="Bellgard M.I."/>
        </authorList>
    </citation>
    <scope>NUCLEOTIDE SEQUENCE</scope>
    <source>
        <tissue evidence="1">Shoot tissue taken approximately 20 cm above the soil surface</tissue>
    </source>
</reference>